<accession>A0A5C8HWG7</accession>
<reference evidence="1 2" key="1">
    <citation type="submission" date="2019-08" db="EMBL/GenBank/DDBJ databases">
        <authorList>
            <person name="Dong K."/>
        </authorList>
    </citation>
    <scope>NUCLEOTIDE SEQUENCE [LARGE SCALE GENOMIC DNA]</scope>
    <source>
        <strain evidence="1 2">JCM14558</strain>
    </source>
</reference>
<keyword evidence="2" id="KW-1185">Reference proteome</keyword>
<evidence type="ECO:0000313" key="1">
    <source>
        <dbReference type="EMBL" id="TXK09391.1"/>
    </source>
</evidence>
<dbReference type="OrthoDB" id="5142055at2"/>
<gene>
    <name evidence="1" type="ORF">FVP77_10645</name>
</gene>
<dbReference type="EMBL" id="VRSV01000002">
    <property type="protein sequence ID" value="TXK09391.1"/>
    <property type="molecule type" value="Genomic_DNA"/>
</dbReference>
<dbReference type="Proteomes" id="UP000321034">
    <property type="component" value="Unassembled WGS sequence"/>
</dbReference>
<dbReference type="AlphaFoldDB" id="A0A5C8HWG7"/>
<evidence type="ECO:0000313" key="2">
    <source>
        <dbReference type="Proteomes" id="UP000321034"/>
    </source>
</evidence>
<sequence length="212" mass="22578">MSGATETRRPPALTFQLPGRWLALDPRDVDAAAAEVEAVVREVVGVADDAVLARRRIRDALGRAVDAARDAEAHALFLCLEIVPDLPTPAALTVHAPSGMRLSPAVGTSSDAVLGALLRSFETLEIDGIETATRLDGPRASMLRLERSYDETVVEADVAVTATRFEADCWFAVPGSKQVVLASFTTPLGEIRHGMRNLFDSVALAASFANAQ</sequence>
<comment type="caution">
    <text evidence="1">The sequence shown here is derived from an EMBL/GenBank/DDBJ whole genome shotgun (WGS) entry which is preliminary data.</text>
</comment>
<organism evidence="1 2">
    <name type="scientific">Microbacterium hatanonis</name>
    <dbReference type="NCBI Taxonomy" id="404366"/>
    <lineage>
        <taxon>Bacteria</taxon>
        <taxon>Bacillati</taxon>
        <taxon>Actinomycetota</taxon>
        <taxon>Actinomycetes</taxon>
        <taxon>Micrococcales</taxon>
        <taxon>Microbacteriaceae</taxon>
        <taxon>Microbacterium</taxon>
    </lineage>
</organism>
<name>A0A5C8HWG7_9MICO</name>
<proteinExistence type="predicted"/>
<protein>
    <submittedName>
        <fullName evidence="1">Uncharacterized protein</fullName>
    </submittedName>
</protein>
<dbReference type="RefSeq" id="WP_147894608.1">
    <property type="nucleotide sequence ID" value="NZ_BAAANR010000001.1"/>
</dbReference>